<accession>A0A0M4LT18</accession>
<organism evidence="1 2">
    <name type="scientific">Altererythrobacter epoxidivorans</name>
    <dbReference type="NCBI Taxonomy" id="361183"/>
    <lineage>
        <taxon>Bacteria</taxon>
        <taxon>Pseudomonadati</taxon>
        <taxon>Pseudomonadota</taxon>
        <taxon>Alphaproteobacteria</taxon>
        <taxon>Sphingomonadales</taxon>
        <taxon>Erythrobacteraceae</taxon>
        <taxon>Altererythrobacter</taxon>
    </lineage>
</organism>
<evidence type="ECO:0000313" key="1">
    <source>
        <dbReference type="EMBL" id="ALE15804.1"/>
    </source>
</evidence>
<gene>
    <name evidence="1" type="ORF">AMC99_00493</name>
</gene>
<keyword evidence="1" id="KW-0456">Lyase</keyword>
<dbReference type="Proteomes" id="UP000057938">
    <property type="component" value="Chromosome"/>
</dbReference>
<reference evidence="1 2" key="1">
    <citation type="submission" date="2015-09" db="EMBL/GenBank/DDBJ databases">
        <title>Complete genome sequence of a benzo[a]pyrene-degrading bacterium Altererythrobacter epoxidivorans CGMCC 1.7731T.</title>
        <authorList>
            <person name="Li Z."/>
            <person name="Cheng H."/>
            <person name="Huo Y."/>
            <person name="Xu X."/>
        </authorList>
    </citation>
    <scope>NUCLEOTIDE SEQUENCE [LARGE SCALE GENOMIC DNA]</scope>
    <source>
        <strain evidence="1 2">CGMCC 1.7731</strain>
    </source>
</reference>
<keyword evidence="2" id="KW-1185">Reference proteome</keyword>
<dbReference type="STRING" id="361183.AMC99_00493"/>
<dbReference type="EMBL" id="CP012669">
    <property type="protein sequence ID" value="ALE15804.1"/>
    <property type="molecule type" value="Genomic_DNA"/>
</dbReference>
<dbReference type="KEGG" id="aep:AMC99_00493"/>
<proteinExistence type="predicted"/>
<dbReference type="GO" id="GO:0016829">
    <property type="term" value="F:lyase activity"/>
    <property type="evidence" value="ECO:0007669"/>
    <property type="project" value="UniProtKB-KW"/>
</dbReference>
<dbReference type="AlphaFoldDB" id="A0A0M4LT18"/>
<evidence type="ECO:0000313" key="2">
    <source>
        <dbReference type="Proteomes" id="UP000057938"/>
    </source>
</evidence>
<protein>
    <submittedName>
        <fullName evidence="1">Pectate lyase</fullName>
    </submittedName>
</protein>
<name>A0A0M4LT18_9SPHN</name>
<sequence>MGENLLWCGHNQESQCCPNCKKTTHFRYSPDLFPSFLTE</sequence>